<dbReference type="GO" id="GO:0003676">
    <property type="term" value="F:nucleic acid binding"/>
    <property type="evidence" value="ECO:0007669"/>
    <property type="project" value="InterPro"/>
</dbReference>
<accession>A0A5B0Q960</accession>
<dbReference type="AlphaFoldDB" id="A0A5B0Q960"/>
<name>A0A5B0Q960_PUCGR</name>
<evidence type="ECO:0008006" key="4">
    <source>
        <dbReference type="Google" id="ProtNLM"/>
    </source>
</evidence>
<comment type="caution">
    <text evidence="2">The sequence shown here is derived from an EMBL/GenBank/DDBJ whole genome shotgun (WGS) entry which is preliminary data.</text>
</comment>
<dbReference type="PANTHER" id="PTHR23204">
    <property type="entry name" value="CLEAVAGE AND POLYADENYLATION SPECIFIC FACTOR"/>
    <property type="match status" value="1"/>
</dbReference>
<feature type="compositionally biased region" description="Low complexity" evidence="1">
    <location>
        <begin position="98"/>
        <end position="113"/>
    </location>
</feature>
<evidence type="ECO:0000313" key="3">
    <source>
        <dbReference type="Proteomes" id="UP000325313"/>
    </source>
</evidence>
<reference evidence="2 3" key="1">
    <citation type="submission" date="2019-05" db="EMBL/GenBank/DDBJ databases">
        <title>Emergence of the Ug99 lineage of the wheat stem rust pathogen through somatic hybridization.</title>
        <authorList>
            <person name="Li F."/>
            <person name="Upadhyaya N.M."/>
            <person name="Sperschneider J."/>
            <person name="Matny O."/>
            <person name="Nguyen-Phuc H."/>
            <person name="Mago R."/>
            <person name="Raley C."/>
            <person name="Miller M.E."/>
            <person name="Silverstein K.A.T."/>
            <person name="Henningsen E."/>
            <person name="Hirsch C.D."/>
            <person name="Visser B."/>
            <person name="Pretorius Z.A."/>
            <person name="Steffenson B.J."/>
            <person name="Schwessinger B."/>
            <person name="Dodds P.N."/>
            <person name="Figueroa M."/>
        </authorList>
    </citation>
    <scope>NUCLEOTIDE SEQUENCE [LARGE SCALE GENOMIC DNA]</scope>
    <source>
        <strain evidence="2 3">Ug99</strain>
    </source>
</reference>
<proteinExistence type="predicted"/>
<evidence type="ECO:0000256" key="1">
    <source>
        <dbReference type="SAM" id="MobiDB-lite"/>
    </source>
</evidence>
<dbReference type="Gene3D" id="3.30.70.330">
    <property type="match status" value="1"/>
</dbReference>
<protein>
    <recommendedName>
        <fullName evidence="4">RRM domain-containing protein</fullName>
    </recommendedName>
</protein>
<dbReference type="GO" id="GO:0006397">
    <property type="term" value="P:mRNA processing"/>
    <property type="evidence" value="ECO:0007669"/>
    <property type="project" value="UniProtKB-KW"/>
</dbReference>
<dbReference type="InterPro" id="IPR034772">
    <property type="entry name" value="CPSF6/7"/>
</dbReference>
<organism evidence="2 3">
    <name type="scientific">Puccinia graminis f. sp. tritici</name>
    <dbReference type="NCBI Taxonomy" id="56615"/>
    <lineage>
        <taxon>Eukaryota</taxon>
        <taxon>Fungi</taxon>
        <taxon>Dikarya</taxon>
        <taxon>Basidiomycota</taxon>
        <taxon>Pucciniomycotina</taxon>
        <taxon>Pucciniomycetes</taxon>
        <taxon>Pucciniales</taxon>
        <taxon>Pucciniaceae</taxon>
        <taxon>Puccinia</taxon>
    </lineage>
</organism>
<sequence length="294" mass="31535">MLPCMDKRPTWVAHDDGRRRLPRFEDNLYADLIPEDGTSTRDPTSPRAKDIKPSINAIVSSDLGGGSGGRTESSNNVDSKPDIKPKINASSNNGENVLPMAPASASLPANPMATNGTSKSSGTSINGAPTTTTTTGNVHQGPPVPQSISTLASSSPVSPQKPHHPLHHPANHHPANINAGDIIMNHSNPPHSGPAGGALGTRKENDRGLCGFYVAELQWYTSDEALRKVAENLGVRVAHRDITFSEHKVNGKSKGVAYMEFSSQSDAEIVKGWFDSKLSSTFFCYFSYFYVKKS</sequence>
<dbReference type="SUPFAM" id="SSF54928">
    <property type="entry name" value="RNA-binding domain, RBD"/>
    <property type="match status" value="1"/>
</dbReference>
<dbReference type="InterPro" id="IPR035979">
    <property type="entry name" value="RBD_domain_sf"/>
</dbReference>
<dbReference type="Proteomes" id="UP000325313">
    <property type="component" value="Unassembled WGS sequence"/>
</dbReference>
<feature type="region of interest" description="Disordered" evidence="1">
    <location>
        <begin position="32"/>
        <end position="173"/>
    </location>
</feature>
<evidence type="ECO:0000313" key="2">
    <source>
        <dbReference type="EMBL" id="KAA1109494.1"/>
    </source>
</evidence>
<dbReference type="InterPro" id="IPR012677">
    <property type="entry name" value="Nucleotide-bd_a/b_plait_sf"/>
</dbReference>
<feature type="compositionally biased region" description="Polar residues" evidence="1">
    <location>
        <begin position="146"/>
        <end position="158"/>
    </location>
</feature>
<dbReference type="GO" id="GO:0005634">
    <property type="term" value="C:nucleus"/>
    <property type="evidence" value="ECO:0007669"/>
    <property type="project" value="UniProtKB-SubCell"/>
</dbReference>
<feature type="compositionally biased region" description="Polar residues" evidence="1">
    <location>
        <begin position="114"/>
        <end position="129"/>
    </location>
</feature>
<gene>
    <name evidence="2" type="ORF">PGTUg99_011202</name>
</gene>
<feature type="compositionally biased region" description="Basic residues" evidence="1">
    <location>
        <begin position="161"/>
        <end position="171"/>
    </location>
</feature>
<dbReference type="EMBL" id="VDEP01000304">
    <property type="protein sequence ID" value="KAA1109494.1"/>
    <property type="molecule type" value="Genomic_DNA"/>
</dbReference>